<dbReference type="EMBL" id="PNHK01000002">
    <property type="protein sequence ID" value="PMD05399.1"/>
    <property type="molecule type" value="Genomic_DNA"/>
</dbReference>
<name>A0A2N6VMT3_9MICO</name>
<accession>A0A2N6VMT3</accession>
<evidence type="ECO:0000313" key="2">
    <source>
        <dbReference type="Proteomes" id="UP000235598"/>
    </source>
</evidence>
<comment type="caution">
    <text evidence="1">The sequence shown here is derived from an EMBL/GenBank/DDBJ whole genome shotgun (WGS) entry which is preliminary data.</text>
</comment>
<organism evidence="1 2">
    <name type="scientific">Brevibacterium paucivorans</name>
    <dbReference type="NCBI Taxonomy" id="170994"/>
    <lineage>
        <taxon>Bacteria</taxon>
        <taxon>Bacillati</taxon>
        <taxon>Actinomycetota</taxon>
        <taxon>Actinomycetes</taxon>
        <taxon>Micrococcales</taxon>
        <taxon>Brevibacteriaceae</taxon>
        <taxon>Brevibacterium</taxon>
    </lineage>
</organism>
<protein>
    <recommendedName>
        <fullName evidence="3">Nucleotidyl transferase AbiEii/AbiGii toxin family protein</fullName>
    </recommendedName>
</protein>
<sequence>MSRPGVPYPDDHSFVQALTHAARVEASANGKPVNRVLTEGYFDRFLVRIFKHPDSEWFVKGGTALLAREPLARETRDIDLATCESDFETALVELQNAVQEDAGDHLRMVAKFDRPLVMPTASQRATGGRLMVTVSAVGKVVARFGVDMVVSEPPIGEIQTMTPRTRLHLPRPVFTAEYRLYPIADQIADKIYATVALRKNSPVPFSTRVKDLVDLAIYARTQTVYMRPLRVALKQRLTALQTPPTQFSVPEDWRRRFGSRKLCTPLVDANDYDGAVRVATELSTAVFDESVSDDAVWTPEQGWTLSSRGSG</sequence>
<evidence type="ECO:0000313" key="1">
    <source>
        <dbReference type="EMBL" id="PMD05399.1"/>
    </source>
</evidence>
<dbReference type="InterPro" id="IPR014942">
    <property type="entry name" value="AbiEii"/>
</dbReference>
<dbReference type="Proteomes" id="UP000235598">
    <property type="component" value="Unassembled WGS sequence"/>
</dbReference>
<evidence type="ECO:0008006" key="3">
    <source>
        <dbReference type="Google" id="ProtNLM"/>
    </source>
</evidence>
<dbReference type="Pfam" id="PF08843">
    <property type="entry name" value="AbiEii"/>
    <property type="match status" value="1"/>
</dbReference>
<proteinExistence type="predicted"/>
<gene>
    <name evidence="1" type="ORF">CJ199_05110</name>
</gene>
<dbReference type="OrthoDB" id="4084402at2"/>
<reference evidence="1 2" key="1">
    <citation type="submission" date="2017-09" db="EMBL/GenBank/DDBJ databases">
        <title>Bacterial strain isolated from the female urinary microbiota.</title>
        <authorList>
            <person name="Thomas-White K."/>
            <person name="Kumar N."/>
            <person name="Forster S."/>
            <person name="Putonti C."/>
            <person name="Lawley T."/>
            <person name="Wolfe A.J."/>
        </authorList>
    </citation>
    <scope>NUCLEOTIDE SEQUENCE [LARGE SCALE GENOMIC DNA]</scope>
    <source>
        <strain evidence="1 2">UMB1301</strain>
    </source>
</reference>
<dbReference type="AlphaFoldDB" id="A0A2N6VMT3"/>